<dbReference type="AlphaFoldDB" id="A0AAN6VE43"/>
<feature type="compositionally biased region" description="Pro residues" evidence="3">
    <location>
        <begin position="151"/>
        <end position="161"/>
    </location>
</feature>
<dbReference type="InterPro" id="IPR025762">
    <property type="entry name" value="DFDF"/>
</dbReference>
<dbReference type="Pfam" id="PF12701">
    <property type="entry name" value="LSM14"/>
    <property type="match status" value="1"/>
</dbReference>
<gene>
    <name evidence="7" type="ORF">C8A00DRAFT_47427</name>
</gene>
<dbReference type="SMART" id="SM01199">
    <property type="entry name" value="FDF"/>
    <property type="match status" value="1"/>
</dbReference>
<dbReference type="GO" id="GO:0000932">
    <property type="term" value="C:P-body"/>
    <property type="evidence" value="ECO:0007669"/>
    <property type="project" value="TreeGrafter"/>
</dbReference>
<organism evidence="7 8">
    <name type="scientific">Chaetomidium leptoderma</name>
    <dbReference type="NCBI Taxonomy" id="669021"/>
    <lineage>
        <taxon>Eukaryota</taxon>
        <taxon>Fungi</taxon>
        <taxon>Dikarya</taxon>
        <taxon>Ascomycota</taxon>
        <taxon>Pezizomycotina</taxon>
        <taxon>Sordariomycetes</taxon>
        <taxon>Sordariomycetidae</taxon>
        <taxon>Sordariales</taxon>
        <taxon>Chaetomiaceae</taxon>
        <taxon>Chaetomidium</taxon>
    </lineage>
</organism>
<sequence>MSEFIGLTASLSSYSGTLHSINSDDSTVSLENVRSFGTEHRKTNPAEFVPGSEQLYEYIVFRGTDVKDLRIEEGPAPAKEDKPPAVPNDPAILGARPRPANVAPGPSGPQGPQGPVGHPVPQNHQGPPPVAPGFGYLPPHMAGWGRAGGPGPGPGPGPGWFPPGQEFPPMGHGPWNPYQFQPGPGGHPGAPGAPGAPVPPGAPGAPGQGRQSANQTPNNQGPTQKPAPIGPAADNKKPVTPAHQAGAPSEPKAVGQAPKQPATTAAPPPPVESKPTVEEVKATVASLANNASATAAPAVAIPTGPKGNRPAQFLPAVPLPAALTAKAAQATPKPASEPTNAATAAAALREATLAAKEAVAVAMAKLDTSANTQHQAAQHQAENNNMDNLTRKVDEMRVNAARTGQGNRGAGARGRGPRPAKVEVPETDYDFASANAKFNKQDVVKEAVAGSPLTEAPIGEAAIPEVAADASASTEQAYNKTRSFFDNISSEMKDRENATQKLGGAQWRGEETRKNIETFGQGSVDGGHRGYRGGRGRGRGGRGRGYRGGRGGNGGFRPREPQAAPQ</sequence>
<feature type="compositionally biased region" description="Basic and acidic residues" evidence="3">
    <location>
        <begin position="71"/>
        <end position="83"/>
    </location>
</feature>
<evidence type="ECO:0000256" key="1">
    <source>
        <dbReference type="PROSITE-ProRule" id="PRU00846"/>
    </source>
</evidence>
<evidence type="ECO:0000313" key="8">
    <source>
        <dbReference type="Proteomes" id="UP001302745"/>
    </source>
</evidence>
<evidence type="ECO:0000256" key="3">
    <source>
        <dbReference type="SAM" id="MobiDB-lite"/>
    </source>
</evidence>
<feature type="domain" description="DFDF" evidence="4">
    <location>
        <begin position="417"/>
        <end position="453"/>
    </location>
</feature>
<dbReference type="SMART" id="SM01271">
    <property type="entry name" value="LSM14"/>
    <property type="match status" value="1"/>
</dbReference>
<dbReference type="CDD" id="cd01736">
    <property type="entry name" value="LSm14_N"/>
    <property type="match status" value="1"/>
</dbReference>
<dbReference type="InterPro" id="IPR025761">
    <property type="entry name" value="FFD_box"/>
</dbReference>
<dbReference type="GO" id="GO:0033962">
    <property type="term" value="P:P-body assembly"/>
    <property type="evidence" value="ECO:0007669"/>
    <property type="project" value="TreeGrafter"/>
</dbReference>
<feature type="compositionally biased region" description="Low complexity" evidence="3">
    <location>
        <begin position="256"/>
        <end position="265"/>
    </location>
</feature>
<dbReference type="GO" id="GO:0034063">
    <property type="term" value="P:stress granule assembly"/>
    <property type="evidence" value="ECO:0007669"/>
    <property type="project" value="TreeGrafter"/>
</dbReference>
<dbReference type="Gene3D" id="2.30.30.100">
    <property type="match status" value="1"/>
</dbReference>
<dbReference type="InterPro" id="IPR010920">
    <property type="entry name" value="LSM_dom_sf"/>
</dbReference>
<dbReference type="PROSITE" id="PS51512">
    <property type="entry name" value="DFDF"/>
    <property type="match status" value="1"/>
</dbReference>
<evidence type="ECO:0000313" key="7">
    <source>
        <dbReference type="EMBL" id="KAK4148830.1"/>
    </source>
</evidence>
<feature type="short sequence motif" description="FFD box" evidence="1">
    <location>
        <begin position="476"/>
        <end position="492"/>
    </location>
</feature>
<reference evidence="7" key="2">
    <citation type="submission" date="2023-05" db="EMBL/GenBank/DDBJ databases">
        <authorList>
            <consortium name="Lawrence Berkeley National Laboratory"/>
            <person name="Steindorff A."/>
            <person name="Hensen N."/>
            <person name="Bonometti L."/>
            <person name="Westerberg I."/>
            <person name="Brannstrom I.O."/>
            <person name="Guillou S."/>
            <person name="Cros-Aarteil S."/>
            <person name="Calhoun S."/>
            <person name="Haridas S."/>
            <person name="Kuo A."/>
            <person name="Mondo S."/>
            <person name="Pangilinan J."/>
            <person name="Riley R."/>
            <person name="Labutti K."/>
            <person name="Andreopoulos B."/>
            <person name="Lipzen A."/>
            <person name="Chen C."/>
            <person name="Yanf M."/>
            <person name="Daum C."/>
            <person name="Ng V."/>
            <person name="Clum A."/>
            <person name="Ohm R."/>
            <person name="Martin F."/>
            <person name="Silar P."/>
            <person name="Natvig D."/>
            <person name="Lalanne C."/>
            <person name="Gautier V."/>
            <person name="Ament-Velasquez S.L."/>
            <person name="Kruys A."/>
            <person name="Hutchinson M.I."/>
            <person name="Powell A.J."/>
            <person name="Barry K."/>
            <person name="Miller A.N."/>
            <person name="Grigoriev I.V."/>
            <person name="Debuchy R."/>
            <person name="Gladieux P."/>
            <person name="Thoren M.H."/>
            <person name="Johannesson H."/>
        </authorList>
    </citation>
    <scope>NUCLEOTIDE SEQUENCE</scope>
    <source>
        <strain evidence="7">CBS 538.74</strain>
    </source>
</reference>
<comment type="caution">
    <text evidence="7">The sequence shown here is derived from an EMBL/GenBank/DDBJ whole genome shotgun (WGS) entry which is preliminary data.</text>
</comment>
<dbReference type="Pfam" id="PF09532">
    <property type="entry name" value="FDF"/>
    <property type="match status" value="1"/>
</dbReference>
<feature type="compositionally biased region" description="Polar residues" evidence="3">
    <location>
        <begin position="210"/>
        <end position="223"/>
    </location>
</feature>
<evidence type="ECO:0000259" key="5">
    <source>
        <dbReference type="PROSITE" id="PS51513"/>
    </source>
</evidence>
<feature type="region of interest" description="Disordered" evidence="3">
    <location>
        <begin position="71"/>
        <end position="313"/>
    </location>
</feature>
<name>A0AAN6VE43_9PEZI</name>
<feature type="compositionally biased region" description="Low complexity" evidence="3">
    <location>
        <begin position="113"/>
        <end position="122"/>
    </location>
</feature>
<feature type="region of interest" description="Disordered" evidence="3">
    <location>
        <begin position="497"/>
        <end position="566"/>
    </location>
</feature>
<feature type="compositionally biased region" description="Basic residues" evidence="3">
    <location>
        <begin position="529"/>
        <end position="547"/>
    </location>
</feature>
<dbReference type="Proteomes" id="UP001302745">
    <property type="component" value="Unassembled WGS sequence"/>
</dbReference>
<dbReference type="InterPro" id="IPR019050">
    <property type="entry name" value="FDF_dom"/>
</dbReference>
<dbReference type="EMBL" id="MU857250">
    <property type="protein sequence ID" value="KAK4148830.1"/>
    <property type="molecule type" value="Genomic_DNA"/>
</dbReference>
<dbReference type="PROSITE" id="PS51536">
    <property type="entry name" value="TFG"/>
    <property type="match status" value="1"/>
</dbReference>
<evidence type="ECO:0000259" key="6">
    <source>
        <dbReference type="PROSITE" id="PS51536"/>
    </source>
</evidence>
<keyword evidence="8" id="KW-1185">Reference proteome</keyword>
<reference evidence="7" key="1">
    <citation type="journal article" date="2023" name="Mol. Phylogenet. Evol.">
        <title>Genome-scale phylogeny and comparative genomics of the fungal order Sordariales.</title>
        <authorList>
            <person name="Hensen N."/>
            <person name="Bonometti L."/>
            <person name="Westerberg I."/>
            <person name="Brannstrom I.O."/>
            <person name="Guillou S."/>
            <person name="Cros-Aarteil S."/>
            <person name="Calhoun S."/>
            <person name="Haridas S."/>
            <person name="Kuo A."/>
            <person name="Mondo S."/>
            <person name="Pangilinan J."/>
            <person name="Riley R."/>
            <person name="LaButti K."/>
            <person name="Andreopoulos B."/>
            <person name="Lipzen A."/>
            <person name="Chen C."/>
            <person name="Yan M."/>
            <person name="Daum C."/>
            <person name="Ng V."/>
            <person name="Clum A."/>
            <person name="Steindorff A."/>
            <person name="Ohm R.A."/>
            <person name="Martin F."/>
            <person name="Silar P."/>
            <person name="Natvig D.O."/>
            <person name="Lalanne C."/>
            <person name="Gautier V."/>
            <person name="Ament-Velasquez S.L."/>
            <person name="Kruys A."/>
            <person name="Hutchinson M.I."/>
            <person name="Powell A.J."/>
            <person name="Barry K."/>
            <person name="Miller A.N."/>
            <person name="Grigoriev I.V."/>
            <person name="Debuchy R."/>
            <person name="Gladieux P."/>
            <person name="Hiltunen Thoren M."/>
            <person name="Johannesson H."/>
        </authorList>
    </citation>
    <scope>NUCLEOTIDE SEQUENCE</scope>
    <source>
        <strain evidence="7">CBS 538.74</strain>
    </source>
</reference>
<feature type="compositionally biased region" description="Pro residues" evidence="3">
    <location>
        <begin position="194"/>
        <end position="203"/>
    </location>
</feature>
<accession>A0AAN6VE43</accession>
<proteinExistence type="predicted"/>
<dbReference type="PROSITE" id="PS51513">
    <property type="entry name" value="FFD"/>
    <property type="match status" value="1"/>
</dbReference>
<dbReference type="GO" id="GO:0003729">
    <property type="term" value="F:mRNA binding"/>
    <property type="evidence" value="ECO:0007669"/>
    <property type="project" value="TreeGrafter"/>
</dbReference>
<protein>
    <submittedName>
        <fullName evidence="7">Scd6-like Sm domain-containing protein</fullName>
    </submittedName>
</protein>
<evidence type="ECO:0000256" key="2">
    <source>
        <dbReference type="PROSITE-ProRule" id="PRU00869"/>
    </source>
</evidence>
<feature type="region of interest" description="Disordered" evidence="3">
    <location>
        <begin position="402"/>
        <end position="422"/>
    </location>
</feature>
<feature type="domain" description="TFG box profile" evidence="6">
    <location>
        <begin position="503"/>
        <end position="523"/>
    </location>
</feature>
<evidence type="ECO:0000259" key="4">
    <source>
        <dbReference type="PROSITE" id="PS51512"/>
    </source>
</evidence>
<feature type="short sequence motif" description="TFG box" evidence="2">
    <location>
        <begin position="503"/>
        <end position="523"/>
    </location>
</feature>
<dbReference type="InterPro" id="IPR025609">
    <property type="entry name" value="Lsm14-like_N"/>
</dbReference>
<feature type="compositionally biased region" description="Low complexity" evidence="3">
    <location>
        <begin position="282"/>
        <end position="300"/>
    </location>
</feature>
<dbReference type="InterPro" id="IPR025768">
    <property type="entry name" value="TFG_box"/>
</dbReference>
<dbReference type="PANTHER" id="PTHR13586">
    <property type="entry name" value="SCD6 PROTEIN-RELATED"/>
    <property type="match status" value="1"/>
</dbReference>
<dbReference type="PANTHER" id="PTHR13586:SF0">
    <property type="entry name" value="TRAILER HITCH, ISOFORM H"/>
    <property type="match status" value="1"/>
</dbReference>
<feature type="domain" description="FFD box profile" evidence="5">
    <location>
        <begin position="476"/>
        <end position="492"/>
    </location>
</feature>
<dbReference type="SUPFAM" id="SSF50182">
    <property type="entry name" value="Sm-like ribonucleoproteins"/>
    <property type="match status" value="1"/>
</dbReference>